<organism evidence="1 2">
    <name type="scientific">Dallia pectoralis</name>
    <name type="common">Alaska blackfish</name>
    <dbReference type="NCBI Taxonomy" id="75939"/>
    <lineage>
        <taxon>Eukaryota</taxon>
        <taxon>Metazoa</taxon>
        <taxon>Chordata</taxon>
        <taxon>Craniata</taxon>
        <taxon>Vertebrata</taxon>
        <taxon>Euteleostomi</taxon>
        <taxon>Actinopterygii</taxon>
        <taxon>Neopterygii</taxon>
        <taxon>Teleostei</taxon>
        <taxon>Protacanthopterygii</taxon>
        <taxon>Esociformes</taxon>
        <taxon>Umbridae</taxon>
        <taxon>Dallia</taxon>
    </lineage>
</organism>
<evidence type="ECO:0000313" key="1">
    <source>
        <dbReference type="EMBL" id="KAJ7994467.1"/>
    </source>
</evidence>
<proteinExistence type="predicted"/>
<protein>
    <submittedName>
        <fullName evidence="1">Uncharacterized protein</fullName>
    </submittedName>
</protein>
<keyword evidence="2" id="KW-1185">Reference proteome</keyword>
<accession>A0ACC2FT48</accession>
<dbReference type="EMBL" id="CM055749">
    <property type="protein sequence ID" value="KAJ7994467.1"/>
    <property type="molecule type" value="Genomic_DNA"/>
</dbReference>
<evidence type="ECO:0000313" key="2">
    <source>
        <dbReference type="Proteomes" id="UP001157502"/>
    </source>
</evidence>
<dbReference type="Proteomes" id="UP001157502">
    <property type="component" value="Chromosome 22"/>
</dbReference>
<sequence>MVQWYGSGVHQKLLGLWVVKGRHGRKPWVMALWCRRQLRCPPMNLKLAICRFQRLWLIEFSTAKESSGWQGIPAWVLQIGALEIGALEIGALEIGALEIGALEIGALEIGALEIGVLEIGTENQVKFPAQKLPLHPDFLRH</sequence>
<comment type="caution">
    <text evidence="1">The sequence shown here is derived from an EMBL/GenBank/DDBJ whole genome shotgun (WGS) entry which is preliminary data.</text>
</comment>
<reference evidence="1" key="1">
    <citation type="submission" date="2021-05" db="EMBL/GenBank/DDBJ databases">
        <authorList>
            <person name="Pan Q."/>
            <person name="Jouanno E."/>
            <person name="Zahm M."/>
            <person name="Klopp C."/>
            <person name="Cabau C."/>
            <person name="Louis A."/>
            <person name="Berthelot C."/>
            <person name="Parey E."/>
            <person name="Roest Crollius H."/>
            <person name="Montfort J."/>
            <person name="Robinson-Rechavi M."/>
            <person name="Bouchez O."/>
            <person name="Lampietro C."/>
            <person name="Lopez Roques C."/>
            <person name="Donnadieu C."/>
            <person name="Postlethwait J."/>
            <person name="Bobe J."/>
            <person name="Dillon D."/>
            <person name="Chandos A."/>
            <person name="von Hippel F."/>
            <person name="Guiguen Y."/>
        </authorList>
    </citation>
    <scope>NUCLEOTIDE SEQUENCE</scope>
    <source>
        <strain evidence="1">YG-Jan2019</strain>
    </source>
</reference>
<name>A0ACC2FT48_DALPE</name>
<gene>
    <name evidence="1" type="ORF">DPEC_G00249560</name>
</gene>